<dbReference type="GO" id="GO:0016747">
    <property type="term" value="F:acyltransferase activity, transferring groups other than amino-acyl groups"/>
    <property type="evidence" value="ECO:0007669"/>
    <property type="project" value="InterPro"/>
</dbReference>
<dbReference type="InterPro" id="IPR000182">
    <property type="entry name" value="GNAT_dom"/>
</dbReference>
<feature type="domain" description="N-acetyltransferase" evidence="3">
    <location>
        <begin position="3"/>
        <end position="163"/>
    </location>
</feature>
<dbReference type="InterPro" id="IPR050832">
    <property type="entry name" value="Bact_Acetyltransf"/>
</dbReference>
<evidence type="ECO:0000259" key="3">
    <source>
        <dbReference type="PROSITE" id="PS51186"/>
    </source>
</evidence>
<dbReference type="CDD" id="cd04301">
    <property type="entry name" value="NAT_SF"/>
    <property type="match status" value="1"/>
</dbReference>
<dbReference type="RefSeq" id="WP_173158663.1">
    <property type="nucleotide sequence ID" value="NZ_AP022871.1"/>
</dbReference>
<dbReference type="AlphaFoldDB" id="A0A6F8YLW0"/>
<dbReference type="KEGG" id="psuu:Psuf_043490"/>
<protein>
    <submittedName>
        <fullName evidence="4">N-acetyltransferase</fullName>
    </submittedName>
</protein>
<evidence type="ECO:0000256" key="1">
    <source>
        <dbReference type="ARBA" id="ARBA00022679"/>
    </source>
</evidence>
<dbReference type="PANTHER" id="PTHR43877">
    <property type="entry name" value="AMINOALKYLPHOSPHONATE N-ACETYLTRANSFERASE-RELATED-RELATED"/>
    <property type="match status" value="1"/>
</dbReference>
<evidence type="ECO:0000313" key="5">
    <source>
        <dbReference type="Proteomes" id="UP000503011"/>
    </source>
</evidence>
<evidence type="ECO:0000313" key="4">
    <source>
        <dbReference type="EMBL" id="BCB87036.1"/>
    </source>
</evidence>
<accession>A0A6F8YLW0</accession>
<dbReference type="PROSITE" id="PS51186">
    <property type="entry name" value="GNAT"/>
    <property type="match status" value="1"/>
</dbReference>
<dbReference type="SUPFAM" id="SSF55729">
    <property type="entry name" value="Acyl-CoA N-acyltransferases (Nat)"/>
    <property type="match status" value="1"/>
</dbReference>
<keyword evidence="1 4" id="KW-0808">Transferase</keyword>
<proteinExistence type="predicted"/>
<keyword evidence="5" id="KW-1185">Reference proteome</keyword>
<dbReference type="EMBL" id="AP022871">
    <property type="protein sequence ID" value="BCB87036.1"/>
    <property type="molecule type" value="Genomic_DNA"/>
</dbReference>
<evidence type="ECO:0000256" key="2">
    <source>
        <dbReference type="ARBA" id="ARBA00023315"/>
    </source>
</evidence>
<name>A0A6F8YLW0_9ACTN</name>
<gene>
    <name evidence="4" type="ORF">Psuf_043490</name>
</gene>
<reference evidence="4 5" key="1">
    <citation type="submission" date="2020-03" db="EMBL/GenBank/DDBJ databases">
        <title>Whole genome shotgun sequence of Phytohabitans suffuscus NBRC 105367.</title>
        <authorList>
            <person name="Komaki H."/>
            <person name="Tamura T."/>
        </authorList>
    </citation>
    <scope>NUCLEOTIDE SEQUENCE [LARGE SCALE GENOMIC DNA]</scope>
    <source>
        <strain evidence="4 5">NBRC 105367</strain>
    </source>
</reference>
<dbReference type="InterPro" id="IPR016181">
    <property type="entry name" value="Acyl_CoA_acyltransferase"/>
</dbReference>
<dbReference type="Proteomes" id="UP000503011">
    <property type="component" value="Chromosome"/>
</dbReference>
<sequence>MSVRVRVAELSDHPAISRISVAAYEADGQLKDEIPYAATLADVASRAAAGEVYVAVDADDEVLGAVTFVLPGSQFAELSGPGEAEFRMLAVDPVAQGRGVGDALARACVSRARELGCSAVVICARDFAAPAQRLYARLGFVREPELDWSPMPGVRLLGLRLTL</sequence>
<organism evidence="4 5">
    <name type="scientific">Phytohabitans suffuscus</name>
    <dbReference type="NCBI Taxonomy" id="624315"/>
    <lineage>
        <taxon>Bacteria</taxon>
        <taxon>Bacillati</taxon>
        <taxon>Actinomycetota</taxon>
        <taxon>Actinomycetes</taxon>
        <taxon>Micromonosporales</taxon>
        <taxon>Micromonosporaceae</taxon>
    </lineage>
</organism>
<dbReference type="Gene3D" id="3.40.630.30">
    <property type="match status" value="1"/>
</dbReference>
<keyword evidence="2" id="KW-0012">Acyltransferase</keyword>
<dbReference type="Pfam" id="PF00583">
    <property type="entry name" value="Acetyltransf_1"/>
    <property type="match status" value="1"/>
</dbReference>
<reference evidence="4 5" key="2">
    <citation type="submission" date="2020-03" db="EMBL/GenBank/DDBJ databases">
        <authorList>
            <person name="Ichikawa N."/>
            <person name="Kimura A."/>
            <person name="Kitahashi Y."/>
            <person name="Uohara A."/>
        </authorList>
    </citation>
    <scope>NUCLEOTIDE SEQUENCE [LARGE SCALE GENOMIC DNA]</scope>
    <source>
        <strain evidence="4 5">NBRC 105367</strain>
    </source>
</reference>